<feature type="compositionally biased region" description="Basic residues" evidence="1">
    <location>
        <begin position="60"/>
        <end position="73"/>
    </location>
</feature>
<evidence type="ECO:0000256" key="1">
    <source>
        <dbReference type="SAM" id="MobiDB-lite"/>
    </source>
</evidence>
<accession>A0A977KUY1</accession>
<gene>
    <name evidence="3" type="ORF">KA717_26765</name>
</gene>
<feature type="region of interest" description="Disordered" evidence="1">
    <location>
        <begin position="57"/>
        <end position="79"/>
    </location>
</feature>
<evidence type="ECO:0000256" key="2">
    <source>
        <dbReference type="SAM" id="Phobius"/>
    </source>
</evidence>
<proteinExistence type="predicted"/>
<reference evidence="3" key="1">
    <citation type="submission" date="2021-04" db="EMBL/GenBank/DDBJ databases">
        <title>Genome sequence of Woronichinia naegeliana from Washington state freshwater lake bloom.</title>
        <authorList>
            <person name="Dreher T.W."/>
        </authorList>
    </citation>
    <scope>NUCLEOTIDE SEQUENCE</scope>
    <source>
        <strain evidence="3">WA131</strain>
    </source>
</reference>
<dbReference type="KEGG" id="wna:KA717_26765"/>
<organism evidence="3">
    <name type="scientific">Woronichinia naegeliana WA131</name>
    <dbReference type="NCBI Taxonomy" id="2824559"/>
    <lineage>
        <taxon>Bacteria</taxon>
        <taxon>Bacillati</taxon>
        <taxon>Cyanobacteriota</taxon>
        <taxon>Cyanophyceae</taxon>
        <taxon>Synechococcales</taxon>
        <taxon>Coelosphaeriaceae</taxon>
        <taxon>Woronichinia</taxon>
    </lineage>
</organism>
<protein>
    <submittedName>
        <fullName evidence="3">Uncharacterized protein</fullName>
    </submittedName>
</protein>
<keyword evidence="2" id="KW-0472">Membrane</keyword>
<feature type="transmembrane region" description="Helical" evidence="2">
    <location>
        <begin position="14"/>
        <end position="31"/>
    </location>
</feature>
<dbReference type="Proteomes" id="UP001065613">
    <property type="component" value="Chromosome"/>
</dbReference>
<dbReference type="EMBL" id="CP073041">
    <property type="protein sequence ID" value="UXE59406.1"/>
    <property type="molecule type" value="Genomic_DNA"/>
</dbReference>
<sequence>MGKDNKGDREDEKMQGIISMAGLIAYVVASIEKMKDPRQPRVIASYLLQKIQTKREKYSVKKKQSSKRRKGYYLKKVSE</sequence>
<keyword evidence="2" id="KW-1133">Transmembrane helix</keyword>
<evidence type="ECO:0000313" key="3">
    <source>
        <dbReference type="EMBL" id="UXE59406.1"/>
    </source>
</evidence>
<name>A0A977KUY1_9CYAN</name>
<keyword evidence="2" id="KW-0812">Transmembrane</keyword>
<dbReference type="AlphaFoldDB" id="A0A977KUY1"/>